<accession>A0ABP0M431</accession>
<dbReference type="Gene3D" id="3.40.50.2300">
    <property type="match status" value="1"/>
</dbReference>
<dbReference type="SUPFAM" id="SSF52172">
    <property type="entry name" value="CheY-like"/>
    <property type="match status" value="1"/>
</dbReference>
<keyword evidence="1 2" id="KW-0597">Phosphoprotein</keyword>
<gene>
    <name evidence="4" type="ORF">SCF082_LOCUS25867</name>
</gene>
<keyword evidence="4" id="KW-0418">Kinase</keyword>
<protein>
    <submittedName>
        <fullName evidence="4">Sensor histidine kinase GacS</fullName>
    </submittedName>
</protein>
<comment type="caution">
    <text evidence="4">The sequence shown here is derived from an EMBL/GenBank/DDBJ whole genome shotgun (WGS) entry which is preliminary data.</text>
</comment>
<evidence type="ECO:0000259" key="3">
    <source>
        <dbReference type="PROSITE" id="PS50110"/>
    </source>
</evidence>
<organism evidence="4 5">
    <name type="scientific">Durusdinium trenchii</name>
    <dbReference type="NCBI Taxonomy" id="1381693"/>
    <lineage>
        <taxon>Eukaryota</taxon>
        <taxon>Sar</taxon>
        <taxon>Alveolata</taxon>
        <taxon>Dinophyceae</taxon>
        <taxon>Suessiales</taxon>
        <taxon>Symbiodiniaceae</taxon>
        <taxon>Durusdinium</taxon>
    </lineage>
</organism>
<feature type="non-terminal residue" evidence="4">
    <location>
        <position position="1"/>
    </location>
</feature>
<evidence type="ECO:0000313" key="5">
    <source>
        <dbReference type="Proteomes" id="UP001642464"/>
    </source>
</evidence>
<proteinExistence type="predicted"/>
<evidence type="ECO:0000256" key="2">
    <source>
        <dbReference type="PROSITE-ProRule" id="PRU00169"/>
    </source>
</evidence>
<dbReference type="InterPro" id="IPR011006">
    <property type="entry name" value="CheY-like_superfamily"/>
</dbReference>
<dbReference type="CDD" id="cd17546">
    <property type="entry name" value="REC_hyHK_CKI1_RcsC-like"/>
    <property type="match status" value="1"/>
</dbReference>
<dbReference type="PROSITE" id="PS50110">
    <property type="entry name" value="RESPONSE_REGULATORY"/>
    <property type="match status" value="1"/>
</dbReference>
<dbReference type="GO" id="GO:0016301">
    <property type="term" value="F:kinase activity"/>
    <property type="evidence" value="ECO:0007669"/>
    <property type="project" value="UniProtKB-KW"/>
</dbReference>
<dbReference type="Proteomes" id="UP001642464">
    <property type="component" value="Unassembled WGS sequence"/>
</dbReference>
<dbReference type="InterPro" id="IPR001789">
    <property type="entry name" value="Sig_transdc_resp-reg_receiver"/>
</dbReference>
<sequence>ALPEKAPEDTVAKSQELSKLKILVVDDNLVNRIMIERFLERWKIPCKGVDSGEKALEAILDEDFDLILLDLQMPEMDGYEVAKTIRGMKSERFINIPIVAISADTLANVYHRVLSAGMDDFLAKPFNPNELFNLLYNYSQLIKHR</sequence>
<feature type="modified residue" description="4-aspartylphosphate" evidence="2">
    <location>
        <position position="70"/>
    </location>
</feature>
<keyword evidence="4" id="KW-0808">Transferase</keyword>
<keyword evidence="5" id="KW-1185">Reference proteome</keyword>
<evidence type="ECO:0000313" key="4">
    <source>
        <dbReference type="EMBL" id="CAK9045828.1"/>
    </source>
</evidence>
<name>A0ABP0M431_9DINO</name>
<dbReference type="SMART" id="SM00448">
    <property type="entry name" value="REC"/>
    <property type="match status" value="1"/>
</dbReference>
<dbReference type="PANTHER" id="PTHR45339:SF6">
    <property type="entry name" value="SENSORY HISTIDINE PROTEIN KINASE"/>
    <property type="match status" value="1"/>
</dbReference>
<feature type="domain" description="Response regulatory" evidence="3">
    <location>
        <begin position="21"/>
        <end position="139"/>
    </location>
</feature>
<reference evidence="4 5" key="1">
    <citation type="submission" date="2024-02" db="EMBL/GenBank/DDBJ databases">
        <authorList>
            <person name="Chen Y."/>
            <person name="Shah S."/>
            <person name="Dougan E. K."/>
            <person name="Thang M."/>
            <person name="Chan C."/>
        </authorList>
    </citation>
    <scope>NUCLEOTIDE SEQUENCE [LARGE SCALE GENOMIC DNA]</scope>
</reference>
<dbReference type="PANTHER" id="PTHR45339">
    <property type="entry name" value="HYBRID SIGNAL TRANSDUCTION HISTIDINE KINASE J"/>
    <property type="match status" value="1"/>
</dbReference>
<dbReference type="EMBL" id="CAXAMM010019479">
    <property type="protein sequence ID" value="CAK9045828.1"/>
    <property type="molecule type" value="Genomic_DNA"/>
</dbReference>
<dbReference type="Pfam" id="PF00072">
    <property type="entry name" value="Response_reg"/>
    <property type="match status" value="1"/>
</dbReference>
<evidence type="ECO:0000256" key="1">
    <source>
        <dbReference type="ARBA" id="ARBA00022553"/>
    </source>
</evidence>